<proteinExistence type="predicted"/>
<dbReference type="Proteomes" id="UP001055811">
    <property type="component" value="Linkage Group LG04"/>
</dbReference>
<reference evidence="2" key="1">
    <citation type="journal article" date="2022" name="Mol. Ecol. Resour.">
        <title>The genomes of chicory, endive, great burdock and yacon provide insights into Asteraceae palaeo-polyploidization history and plant inulin production.</title>
        <authorList>
            <person name="Fan W."/>
            <person name="Wang S."/>
            <person name="Wang H."/>
            <person name="Wang A."/>
            <person name="Jiang F."/>
            <person name="Liu H."/>
            <person name="Zhao H."/>
            <person name="Xu D."/>
            <person name="Zhang Y."/>
        </authorList>
    </citation>
    <scope>NUCLEOTIDE SEQUENCE [LARGE SCALE GENOMIC DNA]</scope>
    <source>
        <strain evidence="2">cv. Punajuju</strain>
    </source>
</reference>
<name>A0ACB9DVH4_CICIN</name>
<protein>
    <submittedName>
        <fullName evidence="1">Uncharacterized protein</fullName>
    </submittedName>
</protein>
<reference evidence="1 2" key="2">
    <citation type="journal article" date="2022" name="Mol. Ecol. Resour.">
        <title>The genomes of chicory, endive, great burdock and yacon provide insights into Asteraceae paleo-polyploidization history and plant inulin production.</title>
        <authorList>
            <person name="Fan W."/>
            <person name="Wang S."/>
            <person name="Wang H."/>
            <person name="Wang A."/>
            <person name="Jiang F."/>
            <person name="Liu H."/>
            <person name="Zhao H."/>
            <person name="Xu D."/>
            <person name="Zhang Y."/>
        </authorList>
    </citation>
    <scope>NUCLEOTIDE SEQUENCE [LARGE SCALE GENOMIC DNA]</scope>
    <source>
        <strain evidence="2">cv. Punajuju</strain>
        <tissue evidence="1">Leaves</tissue>
    </source>
</reference>
<evidence type="ECO:0000313" key="1">
    <source>
        <dbReference type="EMBL" id="KAI3750542.1"/>
    </source>
</evidence>
<evidence type="ECO:0000313" key="2">
    <source>
        <dbReference type="Proteomes" id="UP001055811"/>
    </source>
</evidence>
<keyword evidence="2" id="KW-1185">Reference proteome</keyword>
<comment type="caution">
    <text evidence="1">The sequence shown here is derived from an EMBL/GenBank/DDBJ whole genome shotgun (WGS) entry which is preliminary data.</text>
</comment>
<gene>
    <name evidence="1" type="ORF">L2E82_21183</name>
</gene>
<sequence length="70" mass="7857">MFLSDAYKIDENSGDPWDLPRVVVDALWATMLVTIILDLWGLLLGPIVPILDMKQCVQLGLPWLPGHTEL</sequence>
<organism evidence="1 2">
    <name type="scientific">Cichorium intybus</name>
    <name type="common">Chicory</name>
    <dbReference type="NCBI Taxonomy" id="13427"/>
    <lineage>
        <taxon>Eukaryota</taxon>
        <taxon>Viridiplantae</taxon>
        <taxon>Streptophyta</taxon>
        <taxon>Embryophyta</taxon>
        <taxon>Tracheophyta</taxon>
        <taxon>Spermatophyta</taxon>
        <taxon>Magnoliopsida</taxon>
        <taxon>eudicotyledons</taxon>
        <taxon>Gunneridae</taxon>
        <taxon>Pentapetalae</taxon>
        <taxon>asterids</taxon>
        <taxon>campanulids</taxon>
        <taxon>Asterales</taxon>
        <taxon>Asteraceae</taxon>
        <taxon>Cichorioideae</taxon>
        <taxon>Cichorieae</taxon>
        <taxon>Cichoriinae</taxon>
        <taxon>Cichorium</taxon>
    </lineage>
</organism>
<dbReference type="EMBL" id="CM042012">
    <property type="protein sequence ID" value="KAI3750542.1"/>
    <property type="molecule type" value="Genomic_DNA"/>
</dbReference>
<accession>A0ACB9DVH4</accession>